<dbReference type="InterPro" id="IPR003661">
    <property type="entry name" value="HisK_dim/P_dom"/>
</dbReference>
<dbReference type="RefSeq" id="WP_051726332.1">
    <property type="nucleotide sequence ID" value="NZ_JBHEZZ010000005.1"/>
</dbReference>
<dbReference type="CDD" id="cd00075">
    <property type="entry name" value="HATPase"/>
    <property type="match status" value="1"/>
</dbReference>
<feature type="transmembrane region" description="Helical" evidence="9">
    <location>
        <begin position="147"/>
        <end position="169"/>
    </location>
</feature>
<dbReference type="Gene3D" id="1.10.287.130">
    <property type="match status" value="1"/>
</dbReference>
<keyword evidence="12" id="KW-1185">Reference proteome</keyword>
<accession>A0ABV6UKA7</accession>
<evidence type="ECO:0000256" key="2">
    <source>
        <dbReference type="ARBA" id="ARBA00004236"/>
    </source>
</evidence>
<dbReference type="EMBL" id="JBHEZZ010000005">
    <property type="protein sequence ID" value="MFC1401900.1"/>
    <property type="molecule type" value="Genomic_DNA"/>
</dbReference>
<dbReference type="InterPro" id="IPR050736">
    <property type="entry name" value="Sensor_HK_Regulatory"/>
</dbReference>
<keyword evidence="9" id="KW-1133">Transmembrane helix</keyword>
<organism evidence="11 12">
    <name type="scientific">Streptacidiphilus cavernicola</name>
    <dbReference type="NCBI Taxonomy" id="3342716"/>
    <lineage>
        <taxon>Bacteria</taxon>
        <taxon>Bacillati</taxon>
        <taxon>Actinomycetota</taxon>
        <taxon>Actinomycetes</taxon>
        <taxon>Kitasatosporales</taxon>
        <taxon>Streptomycetaceae</taxon>
        <taxon>Streptacidiphilus</taxon>
    </lineage>
</organism>
<proteinExistence type="predicted"/>
<dbReference type="Pfam" id="PF00512">
    <property type="entry name" value="HisKA"/>
    <property type="match status" value="1"/>
</dbReference>
<keyword evidence="7" id="KW-0902">Two-component regulatory system</keyword>
<protein>
    <recommendedName>
        <fullName evidence="3">histidine kinase</fullName>
        <ecNumber evidence="3">2.7.13.3</ecNumber>
    </recommendedName>
</protein>
<evidence type="ECO:0000256" key="9">
    <source>
        <dbReference type="SAM" id="Phobius"/>
    </source>
</evidence>
<comment type="subcellular location">
    <subcellularLocation>
        <location evidence="2">Cell membrane</location>
    </subcellularLocation>
</comment>
<dbReference type="PANTHER" id="PTHR43711">
    <property type="entry name" value="TWO-COMPONENT HISTIDINE KINASE"/>
    <property type="match status" value="1"/>
</dbReference>
<comment type="catalytic activity">
    <reaction evidence="1">
        <text>ATP + protein L-histidine = ADP + protein N-phospho-L-histidine.</text>
        <dbReference type="EC" id="2.7.13.3"/>
    </reaction>
</comment>
<dbReference type="EC" id="2.7.13.3" evidence="3"/>
<evidence type="ECO:0000256" key="1">
    <source>
        <dbReference type="ARBA" id="ARBA00000085"/>
    </source>
</evidence>
<feature type="compositionally biased region" description="Basic residues" evidence="8">
    <location>
        <begin position="442"/>
        <end position="453"/>
    </location>
</feature>
<dbReference type="SMART" id="SM00388">
    <property type="entry name" value="HisKA"/>
    <property type="match status" value="1"/>
</dbReference>
<evidence type="ECO:0000259" key="10">
    <source>
        <dbReference type="PROSITE" id="PS50109"/>
    </source>
</evidence>
<dbReference type="SUPFAM" id="SSF55874">
    <property type="entry name" value="ATPase domain of HSP90 chaperone/DNA topoisomerase II/histidine kinase"/>
    <property type="match status" value="1"/>
</dbReference>
<evidence type="ECO:0000256" key="6">
    <source>
        <dbReference type="ARBA" id="ARBA00022777"/>
    </source>
</evidence>
<keyword evidence="5" id="KW-0808">Transferase</keyword>
<dbReference type="InterPro" id="IPR036097">
    <property type="entry name" value="HisK_dim/P_sf"/>
</dbReference>
<dbReference type="InterPro" id="IPR003594">
    <property type="entry name" value="HATPase_dom"/>
</dbReference>
<sequence length="453" mass="49084">MNIPAPHTDQQVLRRVRIKLGAQVAAVITVVVLMLGCLSYCLFQDRQQADIRRALDYSLEHGSPDRPDPCIWLFVQRAGQLDQPAQHPPGFPLATALRRAAQGRPAQTDDVARNGTHYIVVTEERSGAVRQAVFDERYQSADRHQMLTVLLIAELVGLGLALATGAILAERAISPLSRALVKQREFVADASHELRTPLTRMHTRAQLLLRGEQDRFGAGTAEELQRLVAGSAQLAEVLDDLLLSASLTPLSTGYERLDLSVLAAEVVEAERARAAQQQLTLELRAPGQPALVHGIASPLRRMISSLVDNALGHTRPGGLVQVVVEVIDRGHTVELTVADDGVGFDPADRGRIFERLARGTQGSGHRFGLGLALVSTIVENHGGTISATSRPGKGSTFTVLLPSATRHIRPAEAQPAPFEVQRRPITGTAGPRPSRCPGSSQRRGRRWVGCRRG</sequence>
<feature type="region of interest" description="Disordered" evidence="8">
    <location>
        <begin position="423"/>
        <end position="453"/>
    </location>
</feature>
<dbReference type="PROSITE" id="PS50109">
    <property type="entry name" value="HIS_KIN"/>
    <property type="match status" value="1"/>
</dbReference>
<dbReference type="PANTHER" id="PTHR43711:SF32">
    <property type="entry name" value="SENSOR-TYPE HISTIDINE KINASE PRRB"/>
    <property type="match status" value="1"/>
</dbReference>
<evidence type="ECO:0000256" key="3">
    <source>
        <dbReference type="ARBA" id="ARBA00012438"/>
    </source>
</evidence>
<gene>
    <name evidence="11" type="ORF">ACEZDJ_11445</name>
</gene>
<evidence type="ECO:0000313" key="11">
    <source>
        <dbReference type="EMBL" id="MFC1401900.1"/>
    </source>
</evidence>
<feature type="transmembrane region" description="Helical" evidence="9">
    <location>
        <begin position="20"/>
        <end position="43"/>
    </location>
</feature>
<dbReference type="InterPro" id="IPR005467">
    <property type="entry name" value="His_kinase_dom"/>
</dbReference>
<keyword evidence="9" id="KW-0812">Transmembrane</keyword>
<keyword evidence="4" id="KW-0597">Phosphoprotein</keyword>
<dbReference type="CDD" id="cd00082">
    <property type="entry name" value="HisKA"/>
    <property type="match status" value="1"/>
</dbReference>
<keyword evidence="9" id="KW-0472">Membrane</keyword>
<evidence type="ECO:0000256" key="7">
    <source>
        <dbReference type="ARBA" id="ARBA00023012"/>
    </source>
</evidence>
<reference evidence="11 12" key="1">
    <citation type="submission" date="2024-09" db="EMBL/GenBank/DDBJ databases">
        <authorList>
            <person name="Lee S.D."/>
        </authorList>
    </citation>
    <scope>NUCLEOTIDE SEQUENCE [LARGE SCALE GENOMIC DNA]</scope>
    <source>
        <strain evidence="11 12">N1-5</strain>
    </source>
</reference>
<evidence type="ECO:0000256" key="4">
    <source>
        <dbReference type="ARBA" id="ARBA00022553"/>
    </source>
</evidence>
<dbReference type="PRINTS" id="PR00344">
    <property type="entry name" value="BCTRLSENSOR"/>
</dbReference>
<evidence type="ECO:0000313" key="12">
    <source>
        <dbReference type="Proteomes" id="UP001592528"/>
    </source>
</evidence>
<dbReference type="InterPro" id="IPR004358">
    <property type="entry name" value="Sig_transdc_His_kin-like_C"/>
</dbReference>
<keyword evidence="6 11" id="KW-0418">Kinase</keyword>
<dbReference type="SMART" id="SM00387">
    <property type="entry name" value="HATPase_c"/>
    <property type="match status" value="1"/>
</dbReference>
<dbReference type="InterPro" id="IPR036890">
    <property type="entry name" value="HATPase_C_sf"/>
</dbReference>
<feature type="domain" description="Histidine kinase" evidence="10">
    <location>
        <begin position="189"/>
        <end position="405"/>
    </location>
</feature>
<evidence type="ECO:0000256" key="5">
    <source>
        <dbReference type="ARBA" id="ARBA00022679"/>
    </source>
</evidence>
<dbReference type="Proteomes" id="UP001592528">
    <property type="component" value="Unassembled WGS sequence"/>
</dbReference>
<dbReference type="Pfam" id="PF02518">
    <property type="entry name" value="HATPase_c"/>
    <property type="match status" value="1"/>
</dbReference>
<evidence type="ECO:0000256" key="8">
    <source>
        <dbReference type="SAM" id="MobiDB-lite"/>
    </source>
</evidence>
<name>A0ABV6UKA7_9ACTN</name>
<dbReference type="GO" id="GO:0016301">
    <property type="term" value="F:kinase activity"/>
    <property type="evidence" value="ECO:0007669"/>
    <property type="project" value="UniProtKB-KW"/>
</dbReference>
<comment type="caution">
    <text evidence="11">The sequence shown here is derived from an EMBL/GenBank/DDBJ whole genome shotgun (WGS) entry which is preliminary data.</text>
</comment>
<dbReference type="SUPFAM" id="SSF47384">
    <property type="entry name" value="Homodimeric domain of signal transducing histidine kinase"/>
    <property type="match status" value="1"/>
</dbReference>
<dbReference type="Gene3D" id="3.30.565.10">
    <property type="entry name" value="Histidine kinase-like ATPase, C-terminal domain"/>
    <property type="match status" value="1"/>
</dbReference>